<keyword evidence="8" id="KW-1185">Reference proteome</keyword>
<dbReference type="Gene3D" id="1.10.3720.10">
    <property type="entry name" value="MetI-like"/>
    <property type="match status" value="2"/>
</dbReference>
<dbReference type="InterPro" id="IPR035906">
    <property type="entry name" value="MetI-like_sf"/>
</dbReference>
<evidence type="ECO:0000313" key="7">
    <source>
        <dbReference type="EMBL" id="TWT83242.1"/>
    </source>
</evidence>
<comment type="caution">
    <text evidence="7">The sequence shown here is derived from an EMBL/GenBank/DDBJ whole genome shotgun (WGS) entry which is preliminary data.</text>
</comment>
<reference evidence="7 8" key="1">
    <citation type="submission" date="2019-02" db="EMBL/GenBank/DDBJ databases">
        <title>Deep-cultivation of Planctomycetes and their phenomic and genomic characterization uncovers novel biology.</title>
        <authorList>
            <person name="Wiegand S."/>
            <person name="Jogler M."/>
            <person name="Boedeker C."/>
            <person name="Pinto D."/>
            <person name="Vollmers J."/>
            <person name="Rivas-Marin E."/>
            <person name="Kohn T."/>
            <person name="Peeters S.H."/>
            <person name="Heuer A."/>
            <person name="Rast P."/>
            <person name="Oberbeckmann S."/>
            <person name="Bunk B."/>
            <person name="Jeske O."/>
            <person name="Meyerdierks A."/>
            <person name="Storesund J.E."/>
            <person name="Kallscheuer N."/>
            <person name="Luecker S."/>
            <person name="Lage O.M."/>
            <person name="Pohl T."/>
            <person name="Merkel B.J."/>
            <person name="Hornburger P."/>
            <person name="Mueller R.-W."/>
            <person name="Bruemmer F."/>
            <person name="Labrenz M."/>
            <person name="Spormann A.M."/>
            <person name="Op Den Camp H."/>
            <person name="Overmann J."/>
            <person name="Amann R."/>
            <person name="Jetten M.S.M."/>
            <person name="Mascher T."/>
            <person name="Medema M.H."/>
            <person name="Devos D.P."/>
            <person name="Kaster A.-K."/>
            <person name="Ovreas L."/>
            <person name="Rohde M."/>
            <person name="Galperin M.Y."/>
            <person name="Jogler C."/>
        </authorList>
    </citation>
    <scope>NUCLEOTIDE SEQUENCE [LARGE SCALE GENOMIC DNA]</scope>
    <source>
        <strain evidence="7 8">CA13</strain>
    </source>
</reference>
<keyword evidence="4 5" id="KW-0472">Membrane</keyword>
<dbReference type="RefSeq" id="WP_146400271.1">
    <property type="nucleotide sequence ID" value="NZ_SJPJ01000001.1"/>
</dbReference>
<dbReference type="OrthoDB" id="9807065at2"/>
<evidence type="ECO:0000256" key="2">
    <source>
        <dbReference type="ARBA" id="ARBA00022692"/>
    </source>
</evidence>
<dbReference type="Proteomes" id="UP000315010">
    <property type="component" value="Unassembled WGS sequence"/>
</dbReference>
<dbReference type="CDD" id="cd06261">
    <property type="entry name" value="TM_PBP2"/>
    <property type="match status" value="1"/>
</dbReference>
<dbReference type="EMBL" id="SJPJ01000001">
    <property type="protein sequence ID" value="TWT83242.1"/>
    <property type="molecule type" value="Genomic_DNA"/>
</dbReference>
<dbReference type="GO" id="GO:0005886">
    <property type="term" value="C:plasma membrane"/>
    <property type="evidence" value="ECO:0007669"/>
    <property type="project" value="UniProtKB-SubCell"/>
</dbReference>
<feature type="domain" description="ABC transmembrane type-1" evidence="6">
    <location>
        <begin position="90"/>
        <end position="415"/>
    </location>
</feature>
<dbReference type="AlphaFoldDB" id="A0A5C5Z7D1"/>
<evidence type="ECO:0000259" key="6">
    <source>
        <dbReference type="PROSITE" id="PS50928"/>
    </source>
</evidence>
<keyword evidence="2 5" id="KW-0812">Transmembrane</keyword>
<feature type="transmembrane region" description="Helical" evidence="5">
    <location>
        <begin position="136"/>
        <end position="162"/>
    </location>
</feature>
<dbReference type="GO" id="GO:0055085">
    <property type="term" value="P:transmembrane transport"/>
    <property type="evidence" value="ECO:0007669"/>
    <property type="project" value="InterPro"/>
</dbReference>
<evidence type="ECO:0000256" key="1">
    <source>
        <dbReference type="ARBA" id="ARBA00004651"/>
    </source>
</evidence>
<feature type="transmembrane region" description="Helical" evidence="5">
    <location>
        <begin position="38"/>
        <end position="65"/>
    </location>
</feature>
<evidence type="ECO:0000256" key="5">
    <source>
        <dbReference type="RuleBase" id="RU363032"/>
    </source>
</evidence>
<accession>A0A5C5Z7D1</accession>
<feature type="transmembrane region" description="Helical" evidence="5">
    <location>
        <begin position="394"/>
        <end position="419"/>
    </location>
</feature>
<name>A0A5C5Z7D1_9BACT</name>
<feature type="transmembrane region" description="Helical" evidence="5">
    <location>
        <begin position="277"/>
        <end position="298"/>
    </location>
</feature>
<feature type="transmembrane region" description="Helical" evidence="5">
    <location>
        <begin position="349"/>
        <end position="366"/>
    </location>
</feature>
<keyword evidence="5" id="KW-0813">Transport</keyword>
<organism evidence="7 8">
    <name type="scientific">Novipirellula herctigrandis</name>
    <dbReference type="NCBI Taxonomy" id="2527986"/>
    <lineage>
        <taxon>Bacteria</taxon>
        <taxon>Pseudomonadati</taxon>
        <taxon>Planctomycetota</taxon>
        <taxon>Planctomycetia</taxon>
        <taxon>Pirellulales</taxon>
        <taxon>Pirellulaceae</taxon>
        <taxon>Novipirellula</taxon>
    </lineage>
</organism>
<comment type="subcellular location">
    <subcellularLocation>
        <location evidence="1 5">Cell membrane</location>
        <topology evidence="1 5">Multi-pass membrane protein</topology>
    </subcellularLocation>
</comment>
<keyword evidence="3 5" id="KW-1133">Transmembrane helix</keyword>
<feature type="transmembrane region" description="Helical" evidence="5">
    <location>
        <begin position="85"/>
        <end position="115"/>
    </location>
</feature>
<protein>
    <submittedName>
        <fullName evidence="7">Phosphate transport system permease protein PstA</fullName>
    </submittedName>
</protein>
<evidence type="ECO:0000313" key="8">
    <source>
        <dbReference type="Proteomes" id="UP000315010"/>
    </source>
</evidence>
<dbReference type="PANTHER" id="PTHR43470">
    <property type="entry name" value="PHOSPHATE TRANSPORT SYSTEM PERMEASE PROTEIN PSTA-RELATED"/>
    <property type="match status" value="1"/>
</dbReference>
<proteinExistence type="inferred from homology"/>
<dbReference type="PANTHER" id="PTHR43470:SF5">
    <property type="entry name" value="PHOSPHATE TRANSPORT SYSTEM PERMEASE PROTEIN PSTA"/>
    <property type="match status" value="1"/>
</dbReference>
<evidence type="ECO:0000256" key="3">
    <source>
        <dbReference type="ARBA" id="ARBA00022989"/>
    </source>
</evidence>
<dbReference type="Pfam" id="PF00528">
    <property type="entry name" value="BPD_transp_1"/>
    <property type="match status" value="1"/>
</dbReference>
<dbReference type="InterPro" id="IPR000515">
    <property type="entry name" value="MetI-like"/>
</dbReference>
<comment type="similarity">
    <text evidence="5">Belongs to the binding-protein-dependent transport system permease family.</text>
</comment>
<dbReference type="PROSITE" id="PS50928">
    <property type="entry name" value="ABC_TM1"/>
    <property type="match status" value="1"/>
</dbReference>
<sequence length="428" mass="46158">MSKEKTEADDIGDSGIAQRLAKVEPVDNRRRLRHDNAFRILCVGIATVSVLVLIALLTSIIVQGIPSLSWVLLSGTPEPEPTEAGMFPALMGTIWICSLCALITLPVGVATAVLLEEFKPRTKVAAWFYSVIQLNISNLAGVPSVVYGILGLTAFVSMFSLFGNAKQPGAAVWEVGATYYDQFSNVGSDPFLTMGQEVDERYFLVPVEKRSDDPTVPTEGMVAFENRGDGLVPAEVHVVDAMAEMPTDPEALATSIDSLAVPGRISEKAWYYFQLPFGRGVLAGALTLMLVILPVIIISTQEALRAVPSSLRDGALGIGATPWQVVWNVTLPSAIPGIMTGSILAMSRAVGETAPILIIAGIVYIRNAPQHLMDSYTVMPLQIYNWTSRPQDEFHSLAAGGIIILLGILLSFNAIAVMIRHRMQKPLS</sequence>
<dbReference type="SUPFAM" id="SSF161098">
    <property type="entry name" value="MetI-like"/>
    <property type="match status" value="1"/>
</dbReference>
<gene>
    <name evidence="7" type="primary">pstA</name>
    <name evidence="7" type="ORF">CA13_47070</name>
</gene>
<evidence type="ECO:0000256" key="4">
    <source>
        <dbReference type="ARBA" id="ARBA00023136"/>
    </source>
</evidence>